<feature type="region of interest" description="Disordered" evidence="7">
    <location>
        <begin position="373"/>
        <end position="398"/>
    </location>
</feature>
<dbReference type="InterPro" id="IPR037185">
    <property type="entry name" value="EmrE-like"/>
</dbReference>
<evidence type="ECO:0000256" key="7">
    <source>
        <dbReference type="SAM" id="MobiDB-lite"/>
    </source>
</evidence>
<evidence type="ECO:0000313" key="10">
    <source>
        <dbReference type="EMBL" id="NXF42575.1"/>
    </source>
</evidence>
<keyword evidence="11" id="KW-1185">Reference proteome</keyword>
<feature type="transmembrane region" description="Helical" evidence="8">
    <location>
        <begin position="339"/>
        <end position="357"/>
    </location>
</feature>
<protein>
    <submittedName>
        <fullName evidence="10">S35E2 protein</fullName>
    </submittedName>
</protein>
<gene>
    <name evidence="10" type="primary">Slc35e2</name>
    <name evidence="10" type="ORF">OCEOCE_R01552</name>
</gene>
<dbReference type="EMBL" id="VWZA01000007">
    <property type="protein sequence ID" value="NXF42575.1"/>
    <property type="molecule type" value="Genomic_DNA"/>
</dbReference>
<evidence type="ECO:0000313" key="11">
    <source>
        <dbReference type="Proteomes" id="UP000569728"/>
    </source>
</evidence>
<feature type="domain" description="Sugar phosphate transporter" evidence="9">
    <location>
        <begin position="76"/>
        <end position="358"/>
    </location>
</feature>
<evidence type="ECO:0000256" key="8">
    <source>
        <dbReference type="SAM" id="Phobius"/>
    </source>
</evidence>
<keyword evidence="3 8" id="KW-1133">Transmembrane helix</keyword>
<feature type="non-terminal residue" evidence="10">
    <location>
        <position position="1"/>
    </location>
</feature>
<proteinExistence type="inferred from homology"/>
<evidence type="ECO:0000259" key="9">
    <source>
        <dbReference type="Pfam" id="PF03151"/>
    </source>
</evidence>
<evidence type="ECO:0000256" key="6">
    <source>
        <dbReference type="ARBA" id="ARBA00093775"/>
    </source>
</evidence>
<feature type="transmembrane region" description="Helical" evidence="8">
    <location>
        <begin position="110"/>
        <end position="133"/>
    </location>
</feature>
<evidence type="ECO:0000256" key="4">
    <source>
        <dbReference type="ARBA" id="ARBA00023136"/>
    </source>
</evidence>
<evidence type="ECO:0000256" key="3">
    <source>
        <dbReference type="ARBA" id="ARBA00022989"/>
    </source>
</evidence>
<comment type="similarity">
    <text evidence="6">Belongs to the TPT transporter family. SLC35E subfamily.</text>
</comment>
<dbReference type="PANTHER" id="PTHR11132">
    <property type="entry name" value="SOLUTE CARRIER FAMILY 35"/>
    <property type="match status" value="1"/>
</dbReference>
<reference evidence="10 11" key="1">
    <citation type="submission" date="2019-09" db="EMBL/GenBank/DDBJ databases">
        <title>Bird 10,000 Genomes (B10K) Project - Family phase.</title>
        <authorList>
            <person name="Zhang G."/>
        </authorList>
    </citation>
    <scope>NUCLEOTIDE SEQUENCE [LARGE SCALE GENOMIC DNA]</scope>
    <source>
        <strain evidence="10">B10K-CU-031-11</strain>
        <tissue evidence="10">Muscle</tissue>
    </source>
</reference>
<keyword evidence="4 8" id="KW-0472">Membrane</keyword>
<feature type="transmembrane region" description="Helical" evidence="8">
    <location>
        <begin position="139"/>
        <end position="157"/>
    </location>
</feature>
<feature type="non-terminal residue" evidence="10">
    <location>
        <position position="398"/>
    </location>
</feature>
<name>A0A7K8TJR1_OCEOC</name>
<feature type="transmembrane region" description="Helical" evidence="8">
    <location>
        <begin position="208"/>
        <end position="227"/>
    </location>
</feature>
<feature type="transmembrane region" description="Helical" evidence="8">
    <location>
        <begin position="178"/>
        <end position="202"/>
    </location>
</feature>
<feature type="region of interest" description="Disordered" evidence="7">
    <location>
        <begin position="1"/>
        <end position="24"/>
    </location>
</feature>
<comment type="function">
    <text evidence="5">Putative transporter.</text>
</comment>
<dbReference type="Pfam" id="PF03151">
    <property type="entry name" value="TPT"/>
    <property type="match status" value="1"/>
</dbReference>
<evidence type="ECO:0000256" key="5">
    <source>
        <dbReference type="ARBA" id="ARBA00093767"/>
    </source>
</evidence>
<feature type="transmembrane region" description="Helical" evidence="8">
    <location>
        <begin position="248"/>
        <end position="267"/>
    </location>
</feature>
<keyword evidence="2 8" id="KW-0812">Transmembrane</keyword>
<feature type="transmembrane region" description="Helical" evidence="8">
    <location>
        <begin position="287"/>
        <end position="307"/>
    </location>
</feature>
<dbReference type="GO" id="GO:0016020">
    <property type="term" value="C:membrane"/>
    <property type="evidence" value="ECO:0007669"/>
    <property type="project" value="UniProtKB-SubCell"/>
</dbReference>
<comment type="subcellular location">
    <subcellularLocation>
        <location evidence="1">Membrane</location>
        <topology evidence="1">Multi-pass membrane protein</topology>
    </subcellularLocation>
</comment>
<feature type="transmembrane region" description="Helical" evidence="8">
    <location>
        <begin position="76"/>
        <end position="98"/>
    </location>
</feature>
<evidence type="ECO:0000256" key="2">
    <source>
        <dbReference type="ARBA" id="ARBA00022692"/>
    </source>
</evidence>
<dbReference type="InterPro" id="IPR050186">
    <property type="entry name" value="TPT_transporter"/>
</dbReference>
<feature type="compositionally biased region" description="Low complexity" evidence="7">
    <location>
        <begin position="373"/>
        <end position="382"/>
    </location>
</feature>
<evidence type="ECO:0000256" key="1">
    <source>
        <dbReference type="ARBA" id="ARBA00004141"/>
    </source>
</evidence>
<comment type="caution">
    <text evidence="10">The sequence shown here is derived from an EMBL/GenBank/DDBJ whole genome shotgun (WGS) entry which is preliminary data.</text>
</comment>
<dbReference type="SUPFAM" id="SSF103481">
    <property type="entry name" value="Multidrug resistance efflux transporter EmrE"/>
    <property type="match status" value="1"/>
</dbReference>
<organism evidence="10 11">
    <name type="scientific">Oceanites oceanicus</name>
    <name type="common">Wilson's storm petrel</name>
    <name type="synonym">Procellaria oceanica</name>
    <dbReference type="NCBI Taxonomy" id="79653"/>
    <lineage>
        <taxon>Eukaryota</taxon>
        <taxon>Metazoa</taxon>
        <taxon>Chordata</taxon>
        <taxon>Craniata</taxon>
        <taxon>Vertebrata</taxon>
        <taxon>Euteleostomi</taxon>
        <taxon>Archelosauria</taxon>
        <taxon>Archosauria</taxon>
        <taxon>Dinosauria</taxon>
        <taxon>Saurischia</taxon>
        <taxon>Theropoda</taxon>
        <taxon>Coelurosauria</taxon>
        <taxon>Aves</taxon>
        <taxon>Neognathae</taxon>
        <taxon>Neoaves</taxon>
        <taxon>Aequornithes</taxon>
        <taxon>Procellariiformes</taxon>
        <taxon>Hydrobatidae</taxon>
        <taxon>Oceanites</taxon>
    </lineage>
</organism>
<dbReference type="OrthoDB" id="5547497at2759"/>
<dbReference type="AlphaFoldDB" id="A0A7K8TJR1"/>
<sequence>MSTVTSAQTPEEPNPPPLEEKPRGKSLFNLGSLFANRSEKFVIARSDSVPEENVLKITITETTVIESDLGIWNSHALIYLTLWFFFSFCTLFLNKYILSLLEGEPSMLGAVQMLSTTFIGCIKMFVPCCLYQHKTRISYPPNFIMIMLFVGLMRWNLNFQNLYYLIHVIGSTVIKLRLKFFFSFAGLLVNLSLIPVMGGLALCTATEISFNILGFSAALSTNIMDCLQNVFSKKLLSGDKYRFSAPELQFYTSAAAVVMLIPAWIFFMDVPVIGKSGRSFSYNQDVVVLLLIDGVLFHLQSVTAYALMGKISPVTFSVASTVKHALSIWLSIIVFGNKITSLSAIGTVLVTIGVLLYNKAKQHQQETIHSLAAAAPQSAQSSTEDTEPLISKDLEPYD</sequence>
<dbReference type="Proteomes" id="UP000569728">
    <property type="component" value="Unassembled WGS sequence"/>
</dbReference>
<dbReference type="InterPro" id="IPR004853">
    <property type="entry name" value="Sugar_P_trans_dom"/>
</dbReference>
<accession>A0A7K8TJR1</accession>